<sequence length="322" mass="35418">MWRSFGNGGMGGGASGSGGMLRAVRIRATVGGGLQDPVTIKKPNSTKPTTPNSYNTNVLTLSTHTRGSPVNNNSSNQVLLSSPTSSASVSNASSSRYSSSCSYLYDSADEWEWEWETVNKDGEGNKDDLILSNGYYDIFGAVPSMDEVRDAVSSLQQFSSAGSDEDWVEPALHVNNPRTLRSHGYERVYAAFHLLQTDPSVQRMVVSLSTDKALWDAVLNNEAVQELRESFQSAASGEELRSSEEGLPLDEPKNMLKWMLEETKGKFIEFVEKITSLLSAIFQPQEKETEVANDMFEDTLRSSLFLSVMVLMVVVITRAQRT</sequence>
<dbReference type="Proteomes" id="UP000316621">
    <property type="component" value="Chromosome 8"/>
</dbReference>
<dbReference type="AlphaFoldDB" id="A0A4Y7KQL7"/>
<dbReference type="OrthoDB" id="737041at2759"/>
<gene>
    <name evidence="2" type="ORF">C5167_049901</name>
</gene>
<dbReference type="Gramene" id="RZC74421">
    <property type="protein sequence ID" value="RZC74421"/>
    <property type="gene ID" value="C5167_049901"/>
</dbReference>
<organism evidence="2 3">
    <name type="scientific">Papaver somniferum</name>
    <name type="common">Opium poppy</name>
    <dbReference type="NCBI Taxonomy" id="3469"/>
    <lineage>
        <taxon>Eukaryota</taxon>
        <taxon>Viridiplantae</taxon>
        <taxon>Streptophyta</taxon>
        <taxon>Embryophyta</taxon>
        <taxon>Tracheophyta</taxon>
        <taxon>Spermatophyta</taxon>
        <taxon>Magnoliopsida</taxon>
        <taxon>Ranunculales</taxon>
        <taxon>Papaveraceae</taxon>
        <taxon>Papaveroideae</taxon>
        <taxon>Papaver</taxon>
    </lineage>
</organism>
<dbReference type="PANTHER" id="PTHR33625">
    <property type="entry name" value="OS08G0179900 PROTEIN"/>
    <property type="match status" value="1"/>
</dbReference>
<evidence type="ECO:0000313" key="2">
    <source>
        <dbReference type="EMBL" id="RZC74421.1"/>
    </source>
</evidence>
<feature type="compositionally biased region" description="Low complexity" evidence="1">
    <location>
        <begin position="68"/>
        <end position="98"/>
    </location>
</feature>
<name>A0A4Y7KQL7_PAPSO</name>
<evidence type="ECO:0000256" key="1">
    <source>
        <dbReference type="SAM" id="MobiDB-lite"/>
    </source>
</evidence>
<proteinExistence type="predicted"/>
<evidence type="ECO:0000313" key="3">
    <source>
        <dbReference type="Proteomes" id="UP000316621"/>
    </source>
</evidence>
<keyword evidence="3" id="KW-1185">Reference proteome</keyword>
<protein>
    <submittedName>
        <fullName evidence="2">Uncharacterized protein</fullName>
    </submittedName>
</protein>
<dbReference type="OMA" id="MWVIENT"/>
<dbReference type="STRING" id="3469.A0A4Y7KQL7"/>
<dbReference type="EMBL" id="CM010722">
    <property type="protein sequence ID" value="RZC74421.1"/>
    <property type="molecule type" value="Genomic_DNA"/>
</dbReference>
<accession>A0A4Y7KQL7</accession>
<dbReference type="PANTHER" id="PTHR33625:SF3">
    <property type="entry name" value="OS04G0550700 PROTEIN"/>
    <property type="match status" value="1"/>
</dbReference>
<reference evidence="2 3" key="1">
    <citation type="journal article" date="2018" name="Science">
        <title>The opium poppy genome and morphinan production.</title>
        <authorList>
            <person name="Guo L."/>
            <person name="Winzer T."/>
            <person name="Yang X."/>
            <person name="Li Y."/>
            <person name="Ning Z."/>
            <person name="He Z."/>
            <person name="Teodor R."/>
            <person name="Lu Y."/>
            <person name="Bowser T.A."/>
            <person name="Graham I.A."/>
            <person name="Ye K."/>
        </authorList>
    </citation>
    <scope>NUCLEOTIDE SEQUENCE [LARGE SCALE GENOMIC DNA]</scope>
    <source>
        <strain evidence="3">cv. HN1</strain>
        <tissue evidence="2">Leaves</tissue>
    </source>
</reference>
<feature type="compositionally biased region" description="Polar residues" evidence="1">
    <location>
        <begin position="42"/>
        <end position="66"/>
    </location>
</feature>
<feature type="region of interest" description="Disordered" evidence="1">
    <location>
        <begin position="34"/>
        <end position="98"/>
    </location>
</feature>